<dbReference type="Gene3D" id="3.40.50.2300">
    <property type="match status" value="2"/>
</dbReference>
<evidence type="ECO:0000313" key="6">
    <source>
        <dbReference type="Proteomes" id="UP000626697"/>
    </source>
</evidence>
<dbReference type="InterPro" id="IPR010982">
    <property type="entry name" value="Lambda_DNA-bd_dom_sf"/>
</dbReference>
<dbReference type="CDD" id="cd01544">
    <property type="entry name" value="PBP1_GalR"/>
    <property type="match status" value="1"/>
</dbReference>
<dbReference type="InterPro" id="IPR046335">
    <property type="entry name" value="LacI/GalR-like_sensor"/>
</dbReference>
<dbReference type="InterPro" id="IPR028082">
    <property type="entry name" value="Peripla_BP_I"/>
</dbReference>
<accession>A0ABR6CKJ1</accession>
<keyword evidence="3" id="KW-0804">Transcription</keyword>
<keyword evidence="1" id="KW-0805">Transcription regulation</keyword>
<dbReference type="InterPro" id="IPR000843">
    <property type="entry name" value="HTH_LacI"/>
</dbReference>
<evidence type="ECO:0000313" key="5">
    <source>
        <dbReference type="EMBL" id="MBA9025576.1"/>
    </source>
</evidence>
<dbReference type="SUPFAM" id="SSF53822">
    <property type="entry name" value="Periplasmic binding protein-like I"/>
    <property type="match status" value="1"/>
</dbReference>
<dbReference type="PRINTS" id="PR00036">
    <property type="entry name" value="HTHLACI"/>
</dbReference>
<dbReference type="RefSeq" id="WP_028391939.1">
    <property type="nucleotide sequence ID" value="NZ_JACJHX010000002.1"/>
</dbReference>
<dbReference type="Pfam" id="PF13377">
    <property type="entry name" value="Peripla_BP_3"/>
    <property type="match status" value="1"/>
</dbReference>
<proteinExistence type="predicted"/>
<keyword evidence="6" id="KW-1185">Reference proteome</keyword>
<dbReference type="PANTHER" id="PTHR30146:SF149">
    <property type="entry name" value="HTH-TYPE TRANSCRIPTIONAL REGULATOR EBGR"/>
    <property type="match status" value="1"/>
</dbReference>
<reference evidence="5 6" key="1">
    <citation type="submission" date="2020-08" db="EMBL/GenBank/DDBJ databases">
        <title>Genomic Encyclopedia of Type Strains, Phase IV (KMG-IV): sequencing the most valuable type-strain genomes for metagenomic binning, comparative biology and taxonomic classification.</title>
        <authorList>
            <person name="Goeker M."/>
        </authorList>
    </citation>
    <scope>NUCLEOTIDE SEQUENCE [LARGE SCALE GENOMIC DNA]</scope>
    <source>
        <strain evidence="5 6">DSM 105481</strain>
    </source>
</reference>
<dbReference type="SMART" id="SM00354">
    <property type="entry name" value="HTH_LACI"/>
    <property type="match status" value="1"/>
</dbReference>
<sequence length="348" mass="38998">MATIKDIAVRAKVSSATVSRVLNNDPTLLVTDETRNRIVEVSKELGYTTVRKRRNEQKLENVRSPRIGIILTCSLEEEEDGVDDDPYFSIIRQGVESECLNQGIYTNKIIRSSDSNQEQIMEDIDGLIVIGGMNLSLLNRLKDTLNNIVFINYSPDEDSYDSVMIDFRKATTSAMEHLLNQGFKEIGYIGGSESDDSDNNLVVRDTRLTIYEEIMKSKGIFRRDQVFIGEYSMTQGYMLMKEAIHKGNLPEAFFIASDSMAIGALRAIQEAHLKVPEDIAIVSFNDILMAKFASVPLTSVKVYTEQLGRVGVKLLLDRINGREIPLKVTVPTKLVIRDSCGAKNKLDS</sequence>
<keyword evidence="2" id="KW-0238">DNA-binding</keyword>
<dbReference type="PROSITE" id="PS50932">
    <property type="entry name" value="HTH_LACI_2"/>
    <property type="match status" value="1"/>
</dbReference>
<dbReference type="Gene3D" id="1.10.260.40">
    <property type="entry name" value="lambda repressor-like DNA-binding domains"/>
    <property type="match status" value="1"/>
</dbReference>
<dbReference type="PROSITE" id="PS00356">
    <property type="entry name" value="HTH_LACI_1"/>
    <property type="match status" value="1"/>
</dbReference>
<feature type="domain" description="HTH lacI-type" evidence="4">
    <location>
        <begin position="2"/>
        <end position="58"/>
    </location>
</feature>
<protein>
    <submittedName>
        <fullName evidence="5">LacI family transcriptional regulator</fullName>
    </submittedName>
</protein>
<dbReference type="EMBL" id="JACJHX010000002">
    <property type="protein sequence ID" value="MBA9025576.1"/>
    <property type="molecule type" value="Genomic_DNA"/>
</dbReference>
<organism evidence="5 6">
    <name type="scientific">Peribacillus huizhouensis</name>
    <dbReference type="NCBI Taxonomy" id="1501239"/>
    <lineage>
        <taxon>Bacteria</taxon>
        <taxon>Bacillati</taxon>
        <taxon>Bacillota</taxon>
        <taxon>Bacilli</taxon>
        <taxon>Bacillales</taxon>
        <taxon>Bacillaceae</taxon>
        <taxon>Peribacillus</taxon>
    </lineage>
</organism>
<dbReference type="Proteomes" id="UP000626697">
    <property type="component" value="Unassembled WGS sequence"/>
</dbReference>
<evidence type="ECO:0000259" key="4">
    <source>
        <dbReference type="PROSITE" id="PS50932"/>
    </source>
</evidence>
<dbReference type="CDD" id="cd01392">
    <property type="entry name" value="HTH_LacI"/>
    <property type="match status" value="1"/>
</dbReference>
<dbReference type="PANTHER" id="PTHR30146">
    <property type="entry name" value="LACI-RELATED TRANSCRIPTIONAL REPRESSOR"/>
    <property type="match status" value="1"/>
</dbReference>
<dbReference type="SUPFAM" id="SSF47413">
    <property type="entry name" value="lambda repressor-like DNA-binding domains"/>
    <property type="match status" value="1"/>
</dbReference>
<name>A0ABR6CKJ1_9BACI</name>
<evidence type="ECO:0000256" key="3">
    <source>
        <dbReference type="ARBA" id="ARBA00023163"/>
    </source>
</evidence>
<comment type="caution">
    <text evidence="5">The sequence shown here is derived from an EMBL/GenBank/DDBJ whole genome shotgun (WGS) entry which is preliminary data.</text>
</comment>
<evidence type="ECO:0000256" key="2">
    <source>
        <dbReference type="ARBA" id="ARBA00023125"/>
    </source>
</evidence>
<evidence type="ECO:0000256" key="1">
    <source>
        <dbReference type="ARBA" id="ARBA00023015"/>
    </source>
</evidence>
<dbReference type="Pfam" id="PF00356">
    <property type="entry name" value="LacI"/>
    <property type="match status" value="1"/>
</dbReference>
<gene>
    <name evidence="5" type="ORF">HNP81_000859</name>
</gene>